<dbReference type="EMBL" id="BMUL01000007">
    <property type="protein sequence ID" value="GHA86360.1"/>
    <property type="molecule type" value="Genomic_DNA"/>
</dbReference>
<evidence type="ECO:0008006" key="4">
    <source>
        <dbReference type="Google" id="ProtNLM"/>
    </source>
</evidence>
<dbReference type="InterPro" id="IPR036010">
    <property type="entry name" value="2Fe-2S_ferredoxin-like_sf"/>
</dbReference>
<name>A0A918T1V8_9ACTN</name>
<dbReference type="RefSeq" id="WP_189977853.1">
    <property type="nucleotide sequence ID" value="NZ_BMUL01000007.1"/>
</dbReference>
<proteinExistence type="predicted"/>
<dbReference type="Proteomes" id="UP000644020">
    <property type="component" value="Unassembled WGS sequence"/>
</dbReference>
<sequence>MSRRTPRALVGGAPQETFTFRFDGREIPAAAGQTVAAALWGAGVLAWRTTRHGGEPRGAFCGIGQCFDCLVTVDGAPNRRACLVPARPGGLVTSQEGTGHDDLAV</sequence>
<dbReference type="Pfam" id="PF13510">
    <property type="entry name" value="Fer2_4"/>
    <property type="match status" value="1"/>
</dbReference>
<keyword evidence="3" id="KW-1185">Reference proteome</keyword>
<gene>
    <name evidence="2" type="ORF">GCM10010305_32770</name>
</gene>
<comment type="caution">
    <text evidence="2">The sequence shown here is derived from an EMBL/GenBank/DDBJ whole genome shotgun (WGS) entry which is preliminary data.</text>
</comment>
<dbReference type="GO" id="GO:0016491">
    <property type="term" value="F:oxidoreductase activity"/>
    <property type="evidence" value="ECO:0007669"/>
    <property type="project" value="UniProtKB-KW"/>
</dbReference>
<dbReference type="GO" id="GO:0051536">
    <property type="term" value="F:iron-sulfur cluster binding"/>
    <property type="evidence" value="ECO:0007669"/>
    <property type="project" value="InterPro"/>
</dbReference>
<evidence type="ECO:0000256" key="1">
    <source>
        <dbReference type="ARBA" id="ARBA00023002"/>
    </source>
</evidence>
<dbReference type="SUPFAM" id="SSF54292">
    <property type="entry name" value="2Fe-2S ferredoxin-like"/>
    <property type="match status" value="1"/>
</dbReference>
<reference evidence="2" key="1">
    <citation type="journal article" date="2014" name="Int. J. Syst. Evol. Microbiol.">
        <title>Complete genome sequence of Corynebacterium casei LMG S-19264T (=DSM 44701T), isolated from a smear-ripened cheese.</title>
        <authorList>
            <consortium name="US DOE Joint Genome Institute (JGI-PGF)"/>
            <person name="Walter F."/>
            <person name="Albersmeier A."/>
            <person name="Kalinowski J."/>
            <person name="Ruckert C."/>
        </authorList>
    </citation>
    <scope>NUCLEOTIDE SEQUENCE</scope>
    <source>
        <strain evidence="2">JCM 4518</strain>
    </source>
</reference>
<reference evidence="2" key="2">
    <citation type="submission" date="2020-09" db="EMBL/GenBank/DDBJ databases">
        <authorList>
            <person name="Sun Q."/>
            <person name="Ohkuma M."/>
        </authorList>
    </citation>
    <scope>NUCLEOTIDE SEQUENCE</scope>
    <source>
        <strain evidence="2">JCM 4518</strain>
    </source>
</reference>
<dbReference type="AlphaFoldDB" id="A0A918T1V8"/>
<dbReference type="InterPro" id="IPR042204">
    <property type="entry name" value="2Fe-2S-bd_N"/>
</dbReference>
<evidence type="ECO:0000313" key="3">
    <source>
        <dbReference type="Proteomes" id="UP000644020"/>
    </source>
</evidence>
<evidence type="ECO:0000313" key="2">
    <source>
        <dbReference type="EMBL" id="GHA86360.1"/>
    </source>
</evidence>
<dbReference type="Gene3D" id="3.10.20.440">
    <property type="entry name" value="2Fe-2S iron-sulphur cluster binding domain, sarcosine oxidase, alpha subunit, N-terminal domain"/>
    <property type="match status" value="1"/>
</dbReference>
<protein>
    <recommendedName>
        <fullName evidence="4">(2Fe-2S)-binding protein</fullName>
    </recommendedName>
</protein>
<keyword evidence="1" id="KW-0560">Oxidoreductase</keyword>
<organism evidence="2 3">
    <name type="scientific">Streptomyces termitum</name>
    <dbReference type="NCBI Taxonomy" id="67368"/>
    <lineage>
        <taxon>Bacteria</taxon>
        <taxon>Bacillati</taxon>
        <taxon>Actinomycetota</taxon>
        <taxon>Actinomycetes</taxon>
        <taxon>Kitasatosporales</taxon>
        <taxon>Streptomycetaceae</taxon>
        <taxon>Streptomyces</taxon>
    </lineage>
</organism>
<accession>A0A918T1V8</accession>